<reference evidence="10" key="1">
    <citation type="submission" date="2021-02" db="EMBL/GenBank/DDBJ databases">
        <title>Abyssanaerobacter marinus gen.nov., sp., nov, anaerobic bacterium isolated from the Onnuri vent field of Indian Ocean and suggestion of Mogibacteriaceae fam. nov., and proposal of reclassification of ambiguous this family's genus member.</title>
        <authorList>
            <person name="Kim Y.J."/>
            <person name="Yang J.-A."/>
        </authorList>
    </citation>
    <scope>NUCLEOTIDE SEQUENCE</scope>
    <source>
        <strain evidence="10">DSM 2634</strain>
    </source>
</reference>
<dbReference type="PANTHER" id="PTHR30294:SF38">
    <property type="entry name" value="TRANSPORT PERMEASE PROTEIN"/>
    <property type="match status" value="1"/>
</dbReference>
<dbReference type="GO" id="GO:0140359">
    <property type="term" value="F:ABC-type transporter activity"/>
    <property type="evidence" value="ECO:0007669"/>
    <property type="project" value="InterPro"/>
</dbReference>
<organism evidence="10 11">
    <name type="scientific">Clostridium aminobutyricum</name>
    <dbReference type="NCBI Taxonomy" id="33953"/>
    <lineage>
        <taxon>Bacteria</taxon>
        <taxon>Bacillati</taxon>
        <taxon>Bacillota</taxon>
        <taxon>Clostridia</taxon>
        <taxon>Eubacteriales</taxon>
        <taxon>Clostridiaceae</taxon>
        <taxon>Clostridium</taxon>
    </lineage>
</organism>
<evidence type="ECO:0000256" key="8">
    <source>
        <dbReference type="SAM" id="Phobius"/>
    </source>
</evidence>
<evidence type="ECO:0000256" key="7">
    <source>
        <dbReference type="ARBA" id="ARBA00023136"/>
    </source>
</evidence>
<evidence type="ECO:0000256" key="4">
    <source>
        <dbReference type="ARBA" id="ARBA00022475"/>
    </source>
</evidence>
<dbReference type="EMBL" id="JAFJZZ010000005">
    <property type="protein sequence ID" value="MBN7773890.1"/>
    <property type="molecule type" value="Genomic_DNA"/>
</dbReference>
<evidence type="ECO:0000256" key="1">
    <source>
        <dbReference type="ARBA" id="ARBA00004651"/>
    </source>
</evidence>
<dbReference type="Pfam" id="PF12698">
    <property type="entry name" value="ABC2_membrane_3"/>
    <property type="match status" value="1"/>
</dbReference>
<feature type="domain" description="ABC transmembrane type-2" evidence="9">
    <location>
        <begin position="110"/>
        <end position="336"/>
    </location>
</feature>
<sequence>MRVRSLAKRILMQLRNDKRTLALMLMAPLLILTLIYFVFEGMVTTVSIGVLNAPEKYVDNLYDQNTKPVRYLNEAEALGDLEKGELIAIVDMESGKITALVDGSNSTDASKALKAIEAAKIKNMVNRVDLNSDIRYIYGSEDLSQFDNFAAVLIGFLVFFLVFLISGISFIKERTTGTLEKMLSTPIKRWEIVTGYVLGFGLVNVLQSVIISVYVVYVLNVFMIGSIWLVLLITLLTAITALTLGMLMSTAANSEFQMIQFIPIIIVPQVFFAGLFQLSPSWEKIGHVMPLYYSADALKQVMLKGNGLIDILPDLAVLLFLSLLFMVVNTKLLKRYRSI</sequence>
<keyword evidence="11" id="KW-1185">Reference proteome</keyword>
<dbReference type="Proteomes" id="UP000664545">
    <property type="component" value="Unassembled WGS sequence"/>
</dbReference>
<dbReference type="InterPro" id="IPR047817">
    <property type="entry name" value="ABC2_TM_bact-type"/>
</dbReference>
<keyword evidence="5 8" id="KW-0812">Transmembrane</keyword>
<gene>
    <name evidence="10" type="ORF">JYB65_11000</name>
</gene>
<dbReference type="InterPro" id="IPR051449">
    <property type="entry name" value="ABC-2_transporter_component"/>
</dbReference>
<evidence type="ECO:0000256" key="5">
    <source>
        <dbReference type="ARBA" id="ARBA00022692"/>
    </source>
</evidence>
<dbReference type="PANTHER" id="PTHR30294">
    <property type="entry name" value="MEMBRANE COMPONENT OF ABC TRANSPORTER YHHJ-RELATED"/>
    <property type="match status" value="1"/>
</dbReference>
<evidence type="ECO:0000256" key="2">
    <source>
        <dbReference type="ARBA" id="ARBA00007783"/>
    </source>
</evidence>
<keyword evidence="7 8" id="KW-0472">Membrane</keyword>
<feature type="transmembrane region" description="Helical" evidence="8">
    <location>
        <begin position="21"/>
        <end position="39"/>
    </location>
</feature>
<name>A0A939IGT7_CLOAM</name>
<dbReference type="PROSITE" id="PS51012">
    <property type="entry name" value="ABC_TM2"/>
    <property type="match status" value="1"/>
</dbReference>
<evidence type="ECO:0000313" key="10">
    <source>
        <dbReference type="EMBL" id="MBN7773890.1"/>
    </source>
</evidence>
<keyword evidence="4" id="KW-1003">Cell membrane</keyword>
<feature type="transmembrane region" description="Helical" evidence="8">
    <location>
        <begin position="223"/>
        <end position="247"/>
    </location>
</feature>
<keyword evidence="3" id="KW-0813">Transport</keyword>
<dbReference type="AlphaFoldDB" id="A0A939IGT7"/>
<evidence type="ECO:0000256" key="6">
    <source>
        <dbReference type="ARBA" id="ARBA00022989"/>
    </source>
</evidence>
<evidence type="ECO:0000256" key="3">
    <source>
        <dbReference type="ARBA" id="ARBA00022448"/>
    </source>
</evidence>
<feature type="transmembrane region" description="Helical" evidence="8">
    <location>
        <begin position="192"/>
        <end position="217"/>
    </location>
</feature>
<comment type="similarity">
    <text evidence="2">Belongs to the ABC-2 integral membrane protein family.</text>
</comment>
<proteinExistence type="inferred from homology"/>
<feature type="transmembrane region" description="Helical" evidence="8">
    <location>
        <begin position="311"/>
        <end position="328"/>
    </location>
</feature>
<keyword evidence="6 8" id="KW-1133">Transmembrane helix</keyword>
<feature type="transmembrane region" description="Helical" evidence="8">
    <location>
        <begin position="149"/>
        <end position="171"/>
    </location>
</feature>
<evidence type="ECO:0000313" key="11">
    <source>
        <dbReference type="Proteomes" id="UP000664545"/>
    </source>
</evidence>
<comment type="caution">
    <text evidence="10">The sequence shown here is derived from an EMBL/GenBank/DDBJ whole genome shotgun (WGS) entry which is preliminary data.</text>
</comment>
<protein>
    <submittedName>
        <fullName evidence="10">ABC transporter permease</fullName>
    </submittedName>
</protein>
<comment type="subcellular location">
    <subcellularLocation>
        <location evidence="1">Cell membrane</location>
        <topology evidence="1">Multi-pass membrane protein</topology>
    </subcellularLocation>
</comment>
<accession>A0A939IGT7</accession>
<feature type="transmembrane region" description="Helical" evidence="8">
    <location>
        <begin position="259"/>
        <end position="279"/>
    </location>
</feature>
<evidence type="ECO:0000259" key="9">
    <source>
        <dbReference type="PROSITE" id="PS51012"/>
    </source>
</evidence>
<dbReference type="GO" id="GO:0005886">
    <property type="term" value="C:plasma membrane"/>
    <property type="evidence" value="ECO:0007669"/>
    <property type="project" value="UniProtKB-SubCell"/>
</dbReference>
<dbReference type="InterPro" id="IPR013525">
    <property type="entry name" value="ABC2_TM"/>
</dbReference>